<gene>
    <name evidence="3" type="ORF">DSM19430T_28070</name>
</gene>
<dbReference type="InterPro" id="IPR001509">
    <property type="entry name" value="Epimerase_deHydtase"/>
</dbReference>
<comment type="similarity">
    <text evidence="1">Belongs to the NAD(P)-dependent epimerase/dehydratase family.</text>
</comment>
<accession>A0A7J0BWQ1</accession>
<comment type="caution">
    <text evidence="3">The sequence shown here is derived from an EMBL/GenBank/DDBJ whole genome shotgun (WGS) entry which is preliminary data.</text>
</comment>
<evidence type="ECO:0000313" key="3">
    <source>
        <dbReference type="EMBL" id="GFM38123.1"/>
    </source>
</evidence>
<dbReference type="SUPFAM" id="SSF51735">
    <property type="entry name" value="NAD(P)-binding Rossmann-fold domains"/>
    <property type="match status" value="1"/>
</dbReference>
<evidence type="ECO:0000259" key="2">
    <source>
        <dbReference type="Pfam" id="PF01370"/>
    </source>
</evidence>
<name>A0A7J0BWQ1_9BACT</name>
<dbReference type="Pfam" id="PF01370">
    <property type="entry name" value="Epimerase"/>
    <property type="match status" value="1"/>
</dbReference>
<keyword evidence="4" id="KW-1185">Reference proteome</keyword>
<organism evidence="3 4">
    <name type="scientific">Desulfovibrio psychrotolerans</name>
    <dbReference type="NCBI Taxonomy" id="415242"/>
    <lineage>
        <taxon>Bacteria</taxon>
        <taxon>Pseudomonadati</taxon>
        <taxon>Thermodesulfobacteriota</taxon>
        <taxon>Desulfovibrionia</taxon>
        <taxon>Desulfovibrionales</taxon>
        <taxon>Desulfovibrionaceae</taxon>
        <taxon>Desulfovibrio</taxon>
    </lineage>
</organism>
<dbReference type="Gene3D" id="3.40.50.720">
    <property type="entry name" value="NAD(P)-binding Rossmann-like Domain"/>
    <property type="match status" value="1"/>
</dbReference>
<reference evidence="3 4" key="1">
    <citation type="submission" date="2020-05" db="EMBL/GenBank/DDBJ databases">
        <title>Draft genome sequence of Desulfovibrio psychrotolerans JS1T.</title>
        <authorList>
            <person name="Ueno A."/>
            <person name="Tamazawa S."/>
            <person name="Tamamura S."/>
            <person name="Murakami T."/>
            <person name="Kiyama T."/>
            <person name="Inomata H."/>
            <person name="Amano Y."/>
            <person name="Miyakawa K."/>
            <person name="Tamaki H."/>
            <person name="Naganuma T."/>
            <person name="Kaneko K."/>
        </authorList>
    </citation>
    <scope>NUCLEOTIDE SEQUENCE [LARGE SCALE GENOMIC DNA]</scope>
    <source>
        <strain evidence="3 4">JS1</strain>
    </source>
</reference>
<dbReference type="Proteomes" id="UP000503820">
    <property type="component" value="Unassembled WGS sequence"/>
</dbReference>
<sequence>MVRRTMKITVFGGAGFLGSHVCDKLSAAGHDVVIFDIRKSPYLRDDQKMIVGNILDEQSVLDSVSGADAVFNFAGIADIGEANGRPIDTVTYNILGNTIVLDACRQAKVKRFLFASSVYVYSDSGGFYRCSKQACELFIEQFHKNYGLEYTILRYGSLYGSRADEKNAIHRFVKEALTTGSITYYGSPEALREYIHVEDAALTSVEILKPEYANQNIVLTGHQQMAVGNVLKMIGEMLGKDLDLRFLFDSDSNHYLITPYNFSPRMGKKITPILHTDLGQGVLRLIEELHQEINPDMQNVGGYLIKG</sequence>
<dbReference type="CDD" id="cd08946">
    <property type="entry name" value="SDR_e"/>
    <property type="match status" value="1"/>
</dbReference>
<dbReference type="PANTHER" id="PTHR43000">
    <property type="entry name" value="DTDP-D-GLUCOSE 4,6-DEHYDRATASE-RELATED"/>
    <property type="match status" value="1"/>
</dbReference>
<dbReference type="AlphaFoldDB" id="A0A7J0BWQ1"/>
<protein>
    <submittedName>
        <fullName evidence="3">NAD-dependent epimerase</fullName>
    </submittedName>
</protein>
<dbReference type="EMBL" id="BLVP01000035">
    <property type="protein sequence ID" value="GFM38123.1"/>
    <property type="molecule type" value="Genomic_DNA"/>
</dbReference>
<proteinExistence type="inferred from homology"/>
<evidence type="ECO:0000313" key="4">
    <source>
        <dbReference type="Proteomes" id="UP000503820"/>
    </source>
</evidence>
<feature type="domain" description="NAD-dependent epimerase/dehydratase" evidence="2">
    <location>
        <begin position="8"/>
        <end position="209"/>
    </location>
</feature>
<dbReference type="InterPro" id="IPR036291">
    <property type="entry name" value="NAD(P)-bd_dom_sf"/>
</dbReference>
<evidence type="ECO:0000256" key="1">
    <source>
        <dbReference type="ARBA" id="ARBA00007637"/>
    </source>
</evidence>